<dbReference type="InterPro" id="IPR036515">
    <property type="entry name" value="Transposase_17_sf"/>
</dbReference>
<sequence>MFMRKEPFSVGNYVHVYNRGNRKQAIVHDNKDRNRFLHSLFYFNTEQTPSNPLQELYELRLNLNKSEWPWPKNWRPRKPIVSIVAFVLMKNHFHLLLKEIKEGGISKFMQRLGTGISMHYNIKYQESGSLFQGSYKARCVDEDLYLKYLSLYIQIKNTFELYPGGLKKATKEFDKAYNWAVSYPYGSLGDFVGVRDRGIIVKNIFSELFSNSEEYKDFARDSISDMYLDEKLGDLTLE</sequence>
<comment type="caution">
    <text evidence="2">The sequence shown here is derived from an EMBL/GenBank/DDBJ whole genome shotgun (WGS) entry which is preliminary data.</text>
</comment>
<dbReference type="Pfam" id="PF01797">
    <property type="entry name" value="Y1_Tnp"/>
    <property type="match status" value="1"/>
</dbReference>
<protein>
    <recommendedName>
        <fullName evidence="1">Transposase IS200-like domain-containing protein</fullName>
    </recommendedName>
</protein>
<dbReference type="PANTHER" id="PTHR34322">
    <property type="entry name" value="TRANSPOSASE, Y1_TNP DOMAIN-CONTAINING"/>
    <property type="match status" value="1"/>
</dbReference>
<dbReference type="AlphaFoldDB" id="A0A2H0DVU2"/>
<dbReference type="SMART" id="SM01321">
    <property type="entry name" value="Y1_Tnp"/>
    <property type="match status" value="1"/>
</dbReference>
<evidence type="ECO:0000313" key="3">
    <source>
        <dbReference type="Proteomes" id="UP000231276"/>
    </source>
</evidence>
<dbReference type="GO" id="GO:0004803">
    <property type="term" value="F:transposase activity"/>
    <property type="evidence" value="ECO:0007669"/>
    <property type="project" value="InterPro"/>
</dbReference>
<evidence type="ECO:0000313" key="2">
    <source>
        <dbReference type="EMBL" id="PIP86293.1"/>
    </source>
</evidence>
<dbReference type="GO" id="GO:0006313">
    <property type="term" value="P:DNA transposition"/>
    <property type="evidence" value="ECO:0007669"/>
    <property type="project" value="InterPro"/>
</dbReference>
<dbReference type="Gene3D" id="3.30.70.1290">
    <property type="entry name" value="Transposase IS200-like"/>
    <property type="match status" value="1"/>
</dbReference>
<dbReference type="Proteomes" id="UP000231276">
    <property type="component" value="Unassembled WGS sequence"/>
</dbReference>
<feature type="domain" description="Transposase IS200-like" evidence="1">
    <location>
        <begin position="10"/>
        <end position="156"/>
    </location>
</feature>
<evidence type="ECO:0000259" key="1">
    <source>
        <dbReference type="SMART" id="SM01321"/>
    </source>
</evidence>
<gene>
    <name evidence="2" type="ORF">COW82_02885</name>
</gene>
<dbReference type="GO" id="GO:0003677">
    <property type="term" value="F:DNA binding"/>
    <property type="evidence" value="ECO:0007669"/>
    <property type="project" value="InterPro"/>
</dbReference>
<accession>A0A2H0DVU2</accession>
<dbReference type="PANTHER" id="PTHR34322:SF2">
    <property type="entry name" value="TRANSPOSASE IS200-LIKE DOMAIN-CONTAINING PROTEIN"/>
    <property type="match status" value="1"/>
</dbReference>
<dbReference type="SUPFAM" id="SSF143422">
    <property type="entry name" value="Transposase IS200-like"/>
    <property type="match status" value="1"/>
</dbReference>
<dbReference type="InterPro" id="IPR002686">
    <property type="entry name" value="Transposase_17"/>
</dbReference>
<proteinExistence type="predicted"/>
<organism evidence="2 3">
    <name type="scientific">Candidatus Campbellbacteria bacterium CG22_combo_CG10-13_8_21_14_all_43_18</name>
    <dbReference type="NCBI Taxonomy" id="1974530"/>
    <lineage>
        <taxon>Bacteria</taxon>
        <taxon>Candidatus Campbelliibacteriota</taxon>
    </lineage>
</organism>
<name>A0A2H0DVU2_9BACT</name>
<reference evidence="2 3" key="1">
    <citation type="submission" date="2017-09" db="EMBL/GenBank/DDBJ databases">
        <title>Depth-based differentiation of microbial function through sediment-hosted aquifers and enrichment of novel symbionts in the deep terrestrial subsurface.</title>
        <authorList>
            <person name="Probst A.J."/>
            <person name="Ladd B."/>
            <person name="Jarett J.K."/>
            <person name="Geller-Mcgrath D.E."/>
            <person name="Sieber C.M."/>
            <person name="Emerson J.B."/>
            <person name="Anantharaman K."/>
            <person name="Thomas B.C."/>
            <person name="Malmstrom R."/>
            <person name="Stieglmeier M."/>
            <person name="Klingl A."/>
            <person name="Woyke T."/>
            <person name="Ryan C.M."/>
            <person name="Banfield J.F."/>
        </authorList>
    </citation>
    <scope>NUCLEOTIDE SEQUENCE [LARGE SCALE GENOMIC DNA]</scope>
    <source>
        <strain evidence="2">CG22_combo_CG10-13_8_21_14_all_43_18</strain>
    </source>
</reference>
<dbReference type="EMBL" id="PCTS01000039">
    <property type="protein sequence ID" value="PIP86293.1"/>
    <property type="molecule type" value="Genomic_DNA"/>
</dbReference>